<proteinExistence type="predicted"/>
<dbReference type="AlphaFoldDB" id="A0A7S0L755"/>
<protein>
    <submittedName>
        <fullName evidence="1">Uncharacterized protein</fullName>
    </submittedName>
</protein>
<sequence length="364" mass="38725">MLESRTSAHDNASASGFRLSAARVAAVLCIGDSWLSGYNAAALGGASASGDILAFLRGNSFQVGDLEERGASFGCGDGKLHSVNGQVQTIATLLRRASPALQGLSRGLTPRGGTILTHPLQSGLNAAICASSLTGSRSPSFLSQAGMLVGVVQQGRYSHLATQWKVLTVQPGLAELAWGTRDPEIFTNQLRVLLGYLRSQLPFTYVNVMAIPENAEDLLVLQKESESSCGSRMSYYALHLRVAGAAPHTEGANQTASMLNTRSRQVAAEVMDTPRFMVRYQPVTTQFPFNKNTLDPLACLHPTAAMHQGLAYGLLQNMITGPYAGRSSKLHGVEDLIGTSERPLVANMLASMFPSNLSSGFILQ</sequence>
<accession>A0A7S0L755</accession>
<organism evidence="1">
    <name type="scientific">Coccolithus braarudii</name>
    <dbReference type="NCBI Taxonomy" id="221442"/>
    <lineage>
        <taxon>Eukaryota</taxon>
        <taxon>Haptista</taxon>
        <taxon>Haptophyta</taxon>
        <taxon>Prymnesiophyceae</taxon>
        <taxon>Coccolithales</taxon>
        <taxon>Coccolithaceae</taxon>
        <taxon>Coccolithus</taxon>
    </lineage>
</organism>
<dbReference type="EMBL" id="HBEY01009764">
    <property type="protein sequence ID" value="CAD8601391.1"/>
    <property type="molecule type" value="Transcribed_RNA"/>
</dbReference>
<name>A0A7S0L755_9EUKA</name>
<gene>
    <name evidence="1" type="ORF">CPEL01642_LOCUS4721</name>
</gene>
<evidence type="ECO:0000313" key="1">
    <source>
        <dbReference type="EMBL" id="CAD8601391.1"/>
    </source>
</evidence>
<reference evidence="1" key="1">
    <citation type="submission" date="2021-01" db="EMBL/GenBank/DDBJ databases">
        <authorList>
            <person name="Corre E."/>
            <person name="Pelletier E."/>
            <person name="Niang G."/>
            <person name="Scheremetjew M."/>
            <person name="Finn R."/>
            <person name="Kale V."/>
            <person name="Holt S."/>
            <person name="Cochrane G."/>
            <person name="Meng A."/>
            <person name="Brown T."/>
            <person name="Cohen L."/>
        </authorList>
    </citation>
    <scope>NUCLEOTIDE SEQUENCE</scope>
    <source>
        <strain evidence="1">PLY182g</strain>
    </source>
</reference>